<dbReference type="RefSeq" id="WP_083515424.1">
    <property type="nucleotide sequence ID" value="NZ_PGEY01000001.1"/>
</dbReference>
<dbReference type="EMBL" id="PGEY01000001">
    <property type="protein sequence ID" value="PJJ43768.1"/>
    <property type="molecule type" value="Genomic_DNA"/>
</dbReference>
<keyword evidence="2" id="KW-1185">Reference proteome</keyword>
<protein>
    <submittedName>
        <fullName evidence="1">Winged helix DNA-binding protein</fullName>
    </submittedName>
</protein>
<dbReference type="PANTHER" id="PTHR38479">
    <property type="entry name" value="LMO0824 PROTEIN"/>
    <property type="match status" value="1"/>
</dbReference>
<organism evidence="1 2">
    <name type="scientific">Glutamicibacter mysorens</name>
    <dbReference type="NCBI Taxonomy" id="257984"/>
    <lineage>
        <taxon>Bacteria</taxon>
        <taxon>Bacillati</taxon>
        <taxon>Actinomycetota</taxon>
        <taxon>Actinomycetes</taxon>
        <taxon>Micrococcales</taxon>
        <taxon>Micrococcaceae</taxon>
        <taxon>Glutamicibacter</taxon>
    </lineage>
</organism>
<reference evidence="1 2" key="1">
    <citation type="submission" date="2017-11" db="EMBL/GenBank/DDBJ databases">
        <title>Sequencing the genomes of 1000 actinobacteria strains.</title>
        <authorList>
            <person name="Klenk H.-P."/>
        </authorList>
    </citation>
    <scope>NUCLEOTIDE SEQUENCE [LARGE SCALE GENOMIC DNA]</scope>
    <source>
        <strain evidence="1 2">DSM 12798</strain>
    </source>
</reference>
<proteinExistence type="predicted"/>
<name>A0ABX4MWR6_9MICC</name>
<evidence type="ECO:0000313" key="1">
    <source>
        <dbReference type="EMBL" id="PJJ43768.1"/>
    </source>
</evidence>
<evidence type="ECO:0000313" key="2">
    <source>
        <dbReference type="Proteomes" id="UP000229263"/>
    </source>
</evidence>
<sequence>MDRTRVLAARMASQLLLEPAEATLQASEHMLAFQSQDFAAGRYGLAQRSTAQESRQRVDALFAERQLVRSWTMRGTLHICVAEDLRWLVRSSRERTLRSAAARLRGLQIDAQVIDLTAGVISSHLQESGQASRTELFNVLNRHGVETDKQRGLHLLQVLALDGLICLGPTPDGAKLTAQDFVLVDQWIARHREPADPLAEILRRYLSSHGPATIRDAAWYAGQTLTAMRTAAQALGDVLVSAGNDERGEDYWVIAGSLAHRELETPQLTRLPLRLLGPFDEYYLGYADRALAADEQMAQQILPGKNGMFLPFWLEQGRAARLWNAEAAPTDQLGAALHQRYLDFKTAR</sequence>
<dbReference type="InterPro" id="IPR009351">
    <property type="entry name" value="AlkZ-like"/>
</dbReference>
<dbReference type="GO" id="GO:0003677">
    <property type="term" value="F:DNA binding"/>
    <property type="evidence" value="ECO:0007669"/>
    <property type="project" value="UniProtKB-KW"/>
</dbReference>
<dbReference type="Proteomes" id="UP000229263">
    <property type="component" value="Unassembled WGS sequence"/>
</dbReference>
<accession>A0ABX4MWR6</accession>
<comment type="caution">
    <text evidence="1">The sequence shown here is derived from an EMBL/GenBank/DDBJ whole genome shotgun (WGS) entry which is preliminary data.</text>
</comment>
<dbReference type="Pfam" id="PF06224">
    <property type="entry name" value="AlkZ-like"/>
    <property type="match status" value="1"/>
</dbReference>
<keyword evidence="1" id="KW-0238">DNA-binding</keyword>
<gene>
    <name evidence="1" type="ORF">ATK23_0971</name>
</gene>
<dbReference type="PANTHER" id="PTHR38479:SF2">
    <property type="entry name" value="WINGED HELIX DNA-BINDING DOMAIN-CONTAINING PROTEIN"/>
    <property type="match status" value="1"/>
</dbReference>